<reference evidence="6 9" key="2">
    <citation type="submission" date="2020-08" db="EMBL/GenBank/DDBJ databases">
        <title>Clostridia isolated from Swiss meat.</title>
        <authorList>
            <person name="Wambui J."/>
            <person name="Stevens M.J.A."/>
            <person name="Stephan R."/>
        </authorList>
    </citation>
    <scope>NUCLEOTIDE SEQUENCE [LARGE SCALE GENOMIC DNA]</scope>
    <source>
        <strain evidence="6 9">CM001</strain>
    </source>
</reference>
<dbReference type="AlphaFoldDB" id="A0A1H0SFR2"/>
<name>A0A1H0SFR2_9CLOT</name>
<dbReference type="EMBL" id="JACKWY010000006">
    <property type="protein sequence ID" value="MBB6715505.1"/>
    <property type="molecule type" value="Genomic_DNA"/>
</dbReference>
<keyword evidence="8" id="KW-1185">Reference proteome</keyword>
<evidence type="ECO:0000256" key="2">
    <source>
        <dbReference type="ARBA" id="ARBA00017144"/>
    </source>
</evidence>
<evidence type="ECO:0000313" key="8">
    <source>
        <dbReference type="Proteomes" id="UP000198597"/>
    </source>
</evidence>
<dbReference type="Proteomes" id="UP000198597">
    <property type="component" value="Unassembled WGS sequence"/>
</dbReference>
<dbReference type="GO" id="GO:0006227">
    <property type="term" value="P:dUDP biosynthetic process"/>
    <property type="evidence" value="ECO:0007669"/>
    <property type="project" value="TreeGrafter"/>
</dbReference>
<dbReference type="GO" id="GO:0005524">
    <property type="term" value="F:ATP binding"/>
    <property type="evidence" value="ECO:0007669"/>
    <property type="project" value="UniProtKB-KW"/>
</dbReference>
<dbReference type="GO" id="GO:0006233">
    <property type="term" value="P:dTDP biosynthetic process"/>
    <property type="evidence" value="ECO:0007669"/>
    <property type="project" value="TreeGrafter"/>
</dbReference>
<dbReference type="Pfam" id="PF02223">
    <property type="entry name" value="Thymidylate_kin"/>
    <property type="match status" value="1"/>
</dbReference>
<dbReference type="PANTHER" id="PTHR10344:SF4">
    <property type="entry name" value="UMP-CMP KINASE 2, MITOCHONDRIAL"/>
    <property type="match status" value="1"/>
</dbReference>
<evidence type="ECO:0000259" key="5">
    <source>
        <dbReference type="Pfam" id="PF02223"/>
    </source>
</evidence>
<keyword evidence="7" id="KW-0808">Transferase</keyword>
<evidence type="ECO:0000313" key="9">
    <source>
        <dbReference type="Proteomes" id="UP000585258"/>
    </source>
</evidence>
<keyword evidence="7" id="KW-0418">Kinase</keyword>
<gene>
    <name evidence="6" type="ORF">H7E68_12370</name>
    <name evidence="7" type="ORF">SAMN04488529_10511</name>
</gene>
<accession>A0A1H0SFR2</accession>
<dbReference type="Proteomes" id="UP000585258">
    <property type="component" value="Unassembled WGS sequence"/>
</dbReference>
<dbReference type="GeneID" id="65308899"/>
<dbReference type="FunFam" id="3.40.50.300:FF:002288">
    <property type="entry name" value="Probable thymidylate kinase"/>
    <property type="match status" value="1"/>
</dbReference>
<evidence type="ECO:0000256" key="3">
    <source>
        <dbReference type="ARBA" id="ARBA00022741"/>
    </source>
</evidence>
<keyword evidence="3" id="KW-0547">Nucleotide-binding</keyword>
<dbReference type="GO" id="GO:0005829">
    <property type="term" value="C:cytosol"/>
    <property type="evidence" value="ECO:0007669"/>
    <property type="project" value="TreeGrafter"/>
</dbReference>
<comment type="similarity">
    <text evidence="1">Belongs to the thymidylate kinase family.</text>
</comment>
<reference evidence="7 8" key="1">
    <citation type="submission" date="2016-10" db="EMBL/GenBank/DDBJ databases">
        <authorList>
            <person name="de Groot N.N."/>
        </authorList>
    </citation>
    <scope>NUCLEOTIDE SEQUENCE [LARGE SCALE GENOMIC DNA]</scope>
    <source>
        <strain evidence="7 8">DSM 12272</strain>
    </source>
</reference>
<dbReference type="RefSeq" id="WP_089968973.1">
    <property type="nucleotide sequence ID" value="NZ_CP071376.1"/>
</dbReference>
<sequence>MKKGKLIIVESGTDGSGKATQAQKLYDKLILQGKNVRKITFPNYNSPACTPVKMYLSGEFGEKAEDVNAYAASTFYAIDRFASFKTEWGEFYNNGGIIISDRYVTSNMVHQAVKMTNSNEREAYLDWLYDLEYNKYGLPIPDCVVFLDISPDISEKLMKDRANKFTGEQEKDIHESDKEYLVNCYNNSLDIVNKYGWKRIRCNKGEILRSIEDISEEVYGLIKEYI</sequence>
<dbReference type="EMBL" id="FNJM01000005">
    <property type="protein sequence ID" value="SDP40537.1"/>
    <property type="molecule type" value="Genomic_DNA"/>
</dbReference>
<protein>
    <recommendedName>
        <fullName evidence="2">Thymidylate kinase</fullName>
    </recommendedName>
</protein>
<evidence type="ECO:0000313" key="6">
    <source>
        <dbReference type="EMBL" id="MBB6715505.1"/>
    </source>
</evidence>
<dbReference type="InterPro" id="IPR027417">
    <property type="entry name" value="P-loop_NTPase"/>
</dbReference>
<organism evidence="7 8">
    <name type="scientific">Clostridium gasigenes</name>
    <dbReference type="NCBI Taxonomy" id="94869"/>
    <lineage>
        <taxon>Bacteria</taxon>
        <taxon>Bacillati</taxon>
        <taxon>Bacillota</taxon>
        <taxon>Clostridia</taxon>
        <taxon>Eubacteriales</taxon>
        <taxon>Clostridiaceae</taxon>
        <taxon>Clostridium</taxon>
    </lineage>
</organism>
<dbReference type="Gene3D" id="3.40.50.300">
    <property type="entry name" value="P-loop containing nucleotide triphosphate hydrolases"/>
    <property type="match status" value="1"/>
</dbReference>
<dbReference type="PANTHER" id="PTHR10344">
    <property type="entry name" value="THYMIDYLATE KINASE"/>
    <property type="match status" value="1"/>
</dbReference>
<keyword evidence="4" id="KW-0067">ATP-binding</keyword>
<dbReference type="STRING" id="94869.SAMN04488529_10511"/>
<dbReference type="SUPFAM" id="SSF52540">
    <property type="entry name" value="P-loop containing nucleoside triphosphate hydrolases"/>
    <property type="match status" value="1"/>
</dbReference>
<dbReference type="GO" id="GO:0004798">
    <property type="term" value="F:dTMP kinase activity"/>
    <property type="evidence" value="ECO:0007669"/>
    <property type="project" value="TreeGrafter"/>
</dbReference>
<evidence type="ECO:0000313" key="7">
    <source>
        <dbReference type="EMBL" id="SDP40537.1"/>
    </source>
</evidence>
<evidence type="ECO:0000256" key="1">
    <source>
        <dbReference type="ARBA" id="ARBA00009776"/>
    </source>
</evidence>
<feature type="domain" description="Thymidylate kinase-like" evidence="5">
    <location>
        <begin position="12"/>
        <end position="184"/>
    </location>
</feature>
<proteinExistence type="inferred from homology"/>
<evidence type="ECO:0000256" key="4">
    <source>
        <dbReference type="ARBA" id="ARBA00022840"/>
    </source>
</evidence>
<dbReference type="OrthoDB" id="9774907at2"/>
<dbReference type="InterPro" id="IPR039430">
    <property type="entry name" value="Thymidylate_kin-like_dom"/>
</dbReference>
<dbReference type="GO" id="GO:0006235">
    <property type="term" value="P:dTTP biosynthetic process"/>
    <property type="evidence" value="ECO:0007669"/>
    <property type="project" value="TreeGrafter"/>
</dbReference>